<keyword evidence="3" id="KW-1185">Reference proteome</keyword>
<dbReference type="Gene3D" id="1.20.5.780">
    <property type="entry name" value="Single helix bin"/>
    <property type="match status" value="1"/>
</dbReference>
<name>A0A926UP21_9CYAN</name>
<evidence type="ECO:0000256" key="1">
    <source>
        <dbReference type="ARBA" id="ARBA00022649"/>
    </source>
</evidence>
<protein>
    <submittedName>
        <fullName evidence="2">DUF1778 domain-containing protein</fullName>
    </submittedName>
</protein>
<comment type="caution">
    <text evidence="2">The sequence shown here is derived from an EMBL/GenBank/DDBJ whole genome shotgun (WGS) entry which is preliminary data.</text>
</comment>
<proteinExistence type="predicted"/>
<dbReference type="EMBL" id="JACJPY010000001">
    <property type="protein sequence ID" value="MBD2148674.1"/>
    <property type="molecule type" value="Genomic_DNA"/>
</dbReference>
<accession>A0A926UP21</accession>
<organism evidence="2 3">
    <name type="scientific">Pseudanabaena cinerea FACHB-1277</name>
    <dbReference type="NCBI Taxonomy" id="2949581"/>
    <lineage>
        <taxon>Bacteria</taxon>
        <taxon>Bacillati</taxon>
        <taxon>Cyanobacteriota</taxon>
        <taxon>Cyanophyceae</taxon>
        <taxon>Pseudanabaenales</taxon>
        <taxon>Pseudanabaenaceae</taxon>
        <taxon>Pseudanabaena</taxon>
        <taxon>Pseudanabaena cinerea</taxon>
    </lineage>
</organism>
<reference evidence="2" key="2">
    <citation type="submission" date="2020-08" db="EMBL/GenBank/DDBJ databases">
        <authorList>
            <person name="Chen M."/>
            <person name="Teng W."/>
            <person name="Zhao L."/>
            <person name="Hu C."/>
            <person name="Zhou Y."/>
            <person name="Han B."/>
            <person name="Song L."/>
            <person name="Shu W."/>
        </authorList>
    </citation>
    <scope>NUCLEOTIDE SEQUENCE</scope>
    <source>
        <strain evidence="2">FACHB-1277</strain>
    </source>
</reference>
<reference evidence="2" key="1">
    <citation type="journal article" date="2015" name="ISME J.">
        <title>Draft Genome Sequence of Streptomyces incarnatus NRRL8089, which Produces the Nucleoside Antibiotic Sinefungin.</title>
        <authorList>
            <person name="Oshima K."/>
            <person name="Hattori M."/>
            <person name="Shimizu H."/>
            <person name="Fukuda K."/>
            <person name="Nemoto M."/>
            <person name="Inagaki K."/>
            <person name="Tamura T."/>
        </authorList>
    </citation>
    <scope>NUCLEOTIDE SEQUENCE</scope>
    <source>
        <strain evidence="2">FACHB-1277</strain>
    </source>
</reference>
<dbReference type="Proteomes" id="UP000631421">
    <property type="component" value="Unassembled WGS sequence"/>
</dbReference>
<evidence type="ECO:0000313" key="3">
    <source>
        <dbReference type="Proteomes" id="UP000631421"/>
    </source>
</evidence>
<dbReference type="AlphaFoldDB" id="A0A926UP21"/>
<dbReference type="Pfam" id="PF08681">
    <property type="entry name" value="TacA1"/>
    <property type="match status" value="1"/>
</dbReference>
<keyword evidence="1" id="KW-1277">Toxin-antitoxin system</keyword>
<sequence>MKVQIPLQVNRKVFRSALSFSVRKRLMRGFGNSRLARESLQSQSFEKAFYDNQVLVLSENDAQKFVEMMVNPPKPSSALIALLKGGSL</sequence>
<gene>
    <name evidence="2" type="ORF">H6F44_00815</name>
</gene>
<evidence type="ECO:0000313" key="2">
    <source>
        <dbReference type="EMBL" id="MBD2148674.1"/>
    </source>
</evidence>
<dbReference type="InterPro" id="IPR014795">
    <property type="entry name" value="TacA_1-like"/>
</dbReference>
<dbReference type="RefSeq" id="WP_190349006.1">
    <property type="nucleotide sequence ID" value="NZ_JACJPY010000001.1"/>
</dbReference>